<feature type="chain" id="PRO_5013093788" evidence="1">
    <location>
        <begin position="22"/>
        <end position="305"/>
    </location>
</feature>
<protein>
    <submittedName>
        <fullName evidence="2">Uncharacterized protein</fullName>
    </submittedName>
</protein>
<evidence type="ECO:0000313" key="3">
    <source>
        <dbReference type="Proteomes" id="UP000191285"/>
    </source>
</evidence>
<evidence type="ECO:0000313" key="2">
    <source>
        <dbReference type="EMBL" id="OQE16202.1"/>
    </source>
</evidence>
<reference evidence="3" key="1">
    <citation type="journal article" date="2017" name="Nat. Microbiol.">
        <title>Global analysis of biosynthetic gene clusters reveals vast potential of secondary metabolite production in Penicillium species.</title>
        <authorList>
            <person name="Nielsen J.C."/>
            <person name="Grijseels S."/>
            <person name="Prigent S."/>
            <person name="Ji B."/>
            <person name="Dainat J."/>
            <person name="Nielsen K.F."/>
            <person name="Frisvad J.C."/>
            <person name="Workman M."/>
            <person name="Nielsen J."/>
        </authorList>
    </citation>
    <scope>NUCLEOTIDE SEQUENCE [LARGE SCALE GENOMIC DNA]</scope>
    <source>
        <strain evidence="3">IBT 24891</strain>
    </source>
</reference>
<keyword evidence="3" id="KW-1185">Reference proteome</keyword>
<proteinExistence type="predicted"/>
<keyword evidence="1" id="KW-0732">Signal</keyword>
<dbReference type="EMBL" id="MLKD01000025">
    <property type="protein sequence ID" value="OQE16202.1"/>
    <property type="molecule type" value="Genomic_DNA"/>
</dbReference>
<accession>A0A1V6SQ72</accession>
<sequence length="305" mass="32679">MVRGSYLTALAALCSLSSAQAGPNTLAQYNPSKRTMSVNSTICLLPISKADARSISGYEPLDIPKNVLPSFPDGMHPLIVQAGYNNDIRMTALDLVPLQIPALMQGSLILPYVDVTKDGKTPINTPINNYVGGTDGHDLQALVPAIAAGISPFEGTNTFPASFAPDNAVVESLPNGLYSISVKPYLLPNTVSGPGIYAEAFDMLYTLTQDTPYTDHTFHDLLNRPQLLNNGKCQRNQLYFNGTFTDPKMAVANVTLYHQILSTPPASIEGQYTDVYCYLANAEQVGDTGETCASAAAKVDPMALQ</sequence>
<gene>
    <name evidence="2" type="ORF">PENSTE_c025G10009</name>
</gene>
<comment type="caution">
    <text evidence="2">The sequence shown here is derived from an EMBL/GenBank/DDBJ whole genome shotgun (WGS) entry which is preliminary data.</text>
</comment>
<dbReference type="AlphaFoldDB" id="A0A1V6SQ72"/>
<organism evidence="2 3">
    <name type="scientific">Penicillium steckii</name>
    <dbReference type="NCBI Taxonomy" id="303698"/>
    <lineage>
        <taxon>Eukaryota</taxon>
        <taxon>Fungi</taxon>
        <taxon>Dikarya</taxon>
        <taxon>Ascomycota</taxon>
        <taxon>Pezizomycotina</taxon>
        <taxon>Eurotiomycetes</taxon>
        <taxon>Eurotiomycetidae</taxon>
        <taxon>Eurotiales</taxon>
        <taxon>Aspergillaceae</taxon>
        <taxon>Penicillium</taxon>
    </lineage>
</organism>
<evidence type="ECO:0000256" key="1">
    <source>
        <dbReference type="SAM" id="SignalP"/>
    </source>
</evidence>
<name>A0A1V6SQ72_9EURO</name>
<feature type="signal peptide" evidence="1">
    <location>
        <begin position="1"/>
        <end position="21"/>
    </location>
</feature>
<dbReference type="OrthoDB" id="265717at2759"/>
<dbReference type="Proteomes" id="UP000191285">
    <property type="component" value="Unassembled WGS sequence"/>
</dbReference>